<dbReference type="InterPro" id="IPR003331">
    <property type="entry name" value="UDP_GlcNAc_Epimerase_2_dom"/>
</dbReference>
<dbReference type="SUPFAM" id="SSF53756">
    <property type="entry name" value="UDP-Glycosyltransferase/glycogen phosphorylase"/>
    <property type="match status" value="1"/>
</dbReference>
<evidence type="ECO:0000313" key="3">
    <source>
        <dbReference type="Proteomes" id="UP000018159"/>
    </source>
</evidence>
<evidence type="ECO:0000259" key="1">
    <source>
        <dbReference type="Pfam" id="PF02350"/>
    </source>
</evidence>
<dbReference type="Proteomes" id="UP000018159">
    <property type="component" value="Unassembled WGS sequence"/>
</dbReference>
<proteinExistence type="predicted"/>
<gene>
    <name evidence="2" type="primary">wecB</name>
    <name evidence="2" type="ORF">NITUZ_60018</name>
</gene>
<dbReference type="EMBL" id="CBTY010000011">
    <property type="protein sequence ID" value="CDI06491.1"/>
    <property type="molecule type" value="Genomic_DNA"/>
</dbReference>
<protein>
    <submittedName>
        <fullName evidence="2">UDP-N-acetylglucosamine 2-epimerase</fullName>
        <ecNumber evidence="2">5.1.3.14</ecNumber>
    </submittedName>
</protein>
<organism evidence="2 3">
    <name type="scientific">Candidatus Nitrosotenuis uzonensis</name>
    <dbReference type="NCBI Taxonomy" id="1407055"/>
    <lineage>
        <taxon>Archaea</taxon>
        <taxon>Nitrososphaerota</taxon>
        <taxon>Candidatus Nitrosotenuis</taxon>
    </lineage>
</organism>
<reference evidence="2 3" key="1">
    <citation type="journal article" date="2013" name="PLoS ONE">
        <title>Enrichment and Genome Sequence of the Group I.1a Ammonia-Oxidizing Archaeon ?Ca. Nitrosotenuis uzonensis? Representing a Clade Globally.</title>
        <authorList>
            <person name="Lebedeva E.V."/>
            <person name="Hatzenpichler R."/>
            <person name="Pelletier E."/>
            <person name="Schuster N."/>
            <person name="Hauzmayer S."/>
            <person name="Bulaev A."/>
            <person name="Grigor'eva N.V."/>
            <person name="Galushko A."/>
            <person name="Schmid M."/>
            <person name="Palatinszky M."/>
            <person name="Le Paslier D."/>
            <person name="Daims H."/>
            <person name="Wagner M."/>
        </authorList>
    </citation>
    <scope>NUCLEOTIDE SEQUENCE [LARGE SCALE GENOMIC DNA]</scope>
    <source>
        <strain evidence="2 3">N4</strain>
    </source>
</reference>
<dbReference type="GO" id="GO:0008761">
    <property type="term" value="F:UDP-N-acetylglucosamine 2-epimerase activity"/>
    <property type="evidence" value="ECO:0007669"/>
    <property type="project" value="UniProtKB-EC"/>
</dbReference>
<dbReference type="NCBIfam" id="TIGR00236">
    <property type="entry name" value="wecB"/>
    <property type="match status" value="1"/>
</dbReference>
<dbReference type="InterPro" id="IPR029767">
    <property type="entry name" value="WecB-like"/>
</dbReference>
<evidence type="ECO:0000313" key="2">
    <source>
        <dbReference type="EMBL" id="CDI06491.1"/>
    </source>
</evidence>
<name>V6AUD7_9ARCH</name>
<dbReference type="EC" id="5.1.3.14" evidence="2"/>
<keyword evidence="3" id="KW-1185">Reference proteome</keyword>
<dbReference type="STRING" id="1407055.NITUZ_60018"/>
<sequence>MKLAFVLGTRPEIIKMAPIINKTKKNESVVIYTGQHYDFDMSLRFIEELGMREPEYKMKLTKLQNTNTDRATQTGEIILKLAKILSEINPDTVLVQGDTNTVLAAAITSIKCNIPVSHVEAGLRSYDWRMPEEHNRIAVDHISEWLFAPTIKAKKTLLDEKVHGKAYVTGNTSIDAVEQNIANAQKKNKLNVLNGKFILATLHRGENVDDKTTLYSIMKALMDSPLRVILPAHPRTVQRLRQFGMLEKIKSSKTVSLISAIGYFDMLYLLKKCDFIVTDSGGIQEEATSPKIRKKVLITRKTTDRPEGLETGHSELVGVDTQSILRAIKRTVDNPKIVVRSSPYGSGNASERILNILKDRLG</sequence>
<dbReference type="Pfam" id="PF02350">
    <property type="entry name" value="Epimerase_2"/>
    <property type="match status" value="1"/>
</dbReference>
<dbReference type="RefSeq" id="WP_048197152.1">
    <property type="nucleotide sequence ID" value="NZ_CBTY010000011.1"/>
</dbReference>
<accession>V6AUD7</accession>
<dbReference type="OrthoDB" id="7018at2157"/>
<dbReference type="PANTHER" id="PTHR43174:SF1">
    <property type="entry name" value="UDP-N-ACETYLGLUCOSAMINE 2-EPIMERASE"/>
    <property type="match status" value="1"/>
</dbReference>
<dbReference type="PANTHER" id="PTHR43174">
    <property type="entry name" value="UDP-N-ACETYLGLUCOSAMINE 2-EPIMERASE"/>
    <property type="match status" value="1"/>
</dbReference>
<feature type="domain" description="UDP-N-acetylglucosamine 2-epimerase" evidence="1">
    <location>
        <begin position="21"/>
        <end position="358"/>
    </location>
</feature>
<comment type="caution">
    <text evidence="2">The sequence shown here is derived from an EMBL/GenBank/DDBJ whole genome shotgun (WGS) entry which is preliminary data.</text>
</comment>
<dbReference type="AlphaFoldDB" id="V6AUD7"/>
<dbReference type="Gene3D" id="3.40.50.2000">
    <property type="entry name" value="Glycogen Phosphorylase B"/>
    <property type="match status" value="2"/>
</dbReference>
<dbReference type="CDD" id="cd03786">
    <property type="entry name" value="GTB_UDP-GlcNAc_2-Epimerase"/>
    <property type="match status" value="1"/>
</dbReference>
<keyword evidence="2" id="KW-0413">Isomerase</keyword>